<dbReference type="Gramene" id="Zm00001eb329340_T001">
    <property type="protein sequence ID" value="Zm00001eb329340_P001"/>
    <property type="gene ID" value="Zm00001eb329340"/>
</dbReference>
<organism evidence="2 3">
    <name type="scientific">Zea mays</name>
    <name type="common">Maize</name>
    <dbReference type="NCBI Taxonomy" id="4577"/>
    <lineage>
        <taxon>Eukaryota</taxon>
        <taxon>Viridiplantae</taxon>
        <taxon>Streptophyta</taxon>
        <taxon>Embryophyta</taxon>
        <taxon>Tracheophyta</taxon>
        <taxon>Spermatophyta</taxon>
        <taxon>Magnoliopsida</taxon>
        <taxon>Liliopsida</taxon>
        <taxon>Poales</taxon>
        <taxon>Poaceae</taxon>
        <taxon>PACMAD clade</taxon>
        <taxon>Panicoideae</taxon>
        <taxon>Andropogonodae</taxon>
        <taxon>Andropogoneae</taxon>
        <taxon>Tripsacinae</taxon>
        <taxon>Zea</taxon>
    </lineage>
</organism>
<reference evidence="2" key="3">
    <citation type="submission" date="2021-05" db="UniProtKB">
        <authorList>
            <consortium name="EnsemblPlants"/>
        </authorList>
    </citation>
    <scope>IDENTIFICATION</scope>
    <source>
        <strain evidence="2">cv. B73</strain>
    </source>
</reference>
<evidence type="ECO:0000259" key="1">
    <source>
        <dbReference type="Pfam" id="PF03399"/>
    </source>
</evidence>
<reference evidence="2" key="2">
    <citation type="submission" date="2019-07" db="EMBL/GenBank/DDBJ databases">
        <authorList>
            <person name="Seetharam A."/>
            <person name="Woodhouse M."/>
            <person name="Cannon E."/>
        </authorList>
    </citation>
    <scope>NUCLEOTIDE SEQUENCE [LARGE SCALE GENOMIC DNA]</scope>
    <source>
        <strain evidence="2">cv. B73</strain>
    </source>
</reference>
<dbReference type="InterPro" id="IPR045107">
    <property type="entry name" value="SAC3/GANP/THP3"/>
</dbReference>
<dbReference type="PANTHER" id="PTHR12436">
    <property type="entry name" value="80 KDA MCM3-ASSOCIATED PROTEIN"/>
    <property type="match status" value="1"/>
</dbReference>
<protein>
    <recommendedName>
        <fullName evidence="1">SAC3/GANP/THP3 conserved domain-containing protein</fullName>
    </recommendedName>
</protein>
<dbReference type="AlphaFoldDB" id="A0A804QHW2"/>
<accession>A0A804QHW2</accession>
<sequence>MDSTALAAIVGLCPDMCPEPERAERERKGDLDRYERLDGDRNLTTELLAVKKVHTTFLVSWQYDSISFELFLITDNKKFDGIHYVIVTV</sequence>
<reference evidence="3" key="1">
    <citation type="submission" date="2015-12" db="EMBL/GenBank/DDBJ databases">
        <title>Update maize B73 reference genome by single molecule sequencing technologies.</title>
        <authorList>
            <consortium name="Maize Genome Sequencing Project"/>
            <person name="Ware D."/>
        </authorList>
    </citation>
    <scope>NUCLEOTIDE SEQUENCE [LARGE SCALE GENOMIC DNA]</scope>
    <source>
        <strain evidence="3">cv. B73</strain>
    </source>
</reference>
<evidence type="ECO:0000313" key="3">
    <source>
        <dbReference type="Proteomes" id="UP000007305"/>
    </source>
</evidence>
<evidence type="ECO:0000313" key="2">
    <source>
        <dbReference type="EnsemblPlants" id="Zm00001eb329340_P001"/>
    </source>
</evidence>
<dbReference type="InterPro" id="IPR005062">
    <property type="entry name" value="SAC3/GANP/THP3_conserved"/>
</dbReference>
<dbReference type="EnsemblPlants" id="Zm00001eb329340_T001">
    <property type="protein sequence ID" value="Zm00001eb329340_P001"/>
    <property type="gene ID" value="Zm00001eb329340"/>
</dbReference>
<dbReference type="InParanoid" id="A0A804QHW2"/>
<dbReference type="Proteomes" id="UP000007305">
    <property type="component" value="Chromosome 7"/>
</dbReference>
<dbReference type="PANTHER" id="PTHR12436:SF17">
    <property type="entry name" value="SAC3 FAMILY PROTEIN B"/>
    <property type="match status" value="1"/>
</dbReference>
<keyword evidence="3" id="KW-1185">Reference proteome</keyword>
<name>A0A804QHW2_MAIZE</name>
<dbReference type="Pfam" id="PF03399">
    <property type="entry name" value="SAC3_GANP"/>
    <property type="match status" value="1"/>
</dbReference>
<feature type="domain" description="SAC3/GANP/THP3 conserved" evidence="1">
    <location>
        <begin position="16"/>
        <end position="53"/>
    </location>
</feature>
<proteinExistence type="predicted"/>